<dbReference type="Proteomes" id="UP000308037">
    <property type="component" value="Unassembled WGS sequence"/>
</dbReference>
<dbReference type="CDD" id="cd01305">
    <property type="entry name" value="archeal_chlorohydrolases"/>
    <property type="match status" value="1"/>
</dbReference>
<gene>
    <name evidence="2" type="ORF">DM868_02250</name>
</gene>
<dbReference type="SUPFAM" id="SSF51338">
    <property type="entry name" value="Composite domain of metallo-dependent hydrolases"/>
    <property type="match status" value="2"/>
</dbReference>
<dbReference type="Gene3D" id="2.30.40.10">
    <property type="entry name" value="Urease, subunit C, domain 1"/>
    <property type="match status" value="1"/>
</dbReference>
<comment type="caution">
    <text evidence="2">The sequence shown here is derived from an EMBL/GenBank/DDBJ whole genome shotgun (WGS) entry which is preliminary data.</text>
</comment>
<reference evidence="2 3" key="1">
    <citation type="submission" date="2019-04" db="EMBL/GenBank/DDBJ databases">
        <title>Natronomonas sp. F20-122 a newhaloarchaeon isolated from a saline saltern of Isla Bacuta, Huelva, Spain.</title>
        <authorList>
            <person name="Duran-Viseras A."/>
            <person name="Sanchez-Porro C."/>
            <person name="Ventosa A."/>
        </authorList>
    </citation>
    <scope>NUCLEOTIDE SEQUENCE [LARGE SCALE GENOMIC DNA]</scope>
    <source>
        <strain evidence="2 3">F20-122</strain>
    </source>
</reference>
<dbReference type="AlphaFoldDB" id="A0A4U5JJK0"/>
<keyword evidence="3" id="KW-1185">Reference proteome</keyword>
<organism evidence="2 3">
    <name type="scientific">Natronomonas salsuginis</name>
    <dbReference type="NCBI Taxonomy" id="2217661"/>
    <lineage>
        <taxon>Archaea</taxon>
        <taxon>Methanobacteriati</taxon>
        <taxon>Methanobacteriota</taxon>
        <taxon>Stenosarchaea group</taxon>
        <taxon>Halobacteria</taxon>
        <taxon>Halobacteriales</taxon>
        <taxon>Natronomonadaceae</taxon>
        <taxon>Natronomonas</taxon>
    </lineage>
</organism>
<dbReference type="Gene3D" id="3.20.20.140">
    <property type="entry name" value="Metal-dependent hydrolases"/>
    <property type="match status" value="2"/>
</dbReference>
<dbReference type="OrthoDB" id="42910at2157"/>
<dbReference type="EMBL" id="QKNX01000001">
    <property type="protein sequence ID" value="TKR27927.1"/>
    <property type="molecule type" value="Genomic_DNA"/>
</dbReference>
<evidence type="ECO:0000259" key="1">
    <source>
        <dbReference type="Pfam" id="PF01979"/>
    </source>
</evidence>
<name>A0A4U5JJK0_9EURY</name>
<dbReference type="PANTHER" id="PTHR43794">
    <property type="entry name" value="AMINOHYDROLASE SSNA-RELATED"/>
    <property type="match status" value="1"/>
</dbReference>
<protein>
    <submittedName>
        <fullName evidence="2">Nucleoside deaminase</fullName>
    </submittedName>
</protein>
<dbReference type="SUPFAM" id="SSF51556">
    <property type="entry name" value="Metallo-dependent hydrolases"/>
    <property type="match status" value="1"/>
</dbReference>
<dbReference type="InterPro" id="IPR032466">
    <property type="entry name" value="Metal_Hydrolase"/>
</dbReference>
<feature type="domain" description="Amidohydrolase-related" evidence="1">
    <location>
        <begin position="40"/>
        <end position="317"/>
    </location>
</feature>
<dbReference type="InterPro" id="IPR006680">
    <property type="entry name" value="Amidohydro-rel"/>
</dbReference>
<dbReference type="RefSeq" id="WP_137275227.1">
    <property type="nucleotide sequence ID" value="NZ_QKNX01000001.1"/>
</dbReference>
<evidence type="ECO:0000313" key="3">
    <source>
        <dbReference type="Proteomes" id="UP000308037"/>
    </source>
</evidence>
<proteinExistence type="predicted"/>
<accession>A0A4U5JJK0</accession>
<evidence type="ECO:0000313" key="2">
    <source>
        <dbReference type="EMBL" id="TKR27927.1"/>
    </source>
</evidence>
<dbReference type="GO" id="GO:0016810">
    <property type="term" value="F:hydrolase activity, acting on carbon-nitrogen (but not peptide) bonds"/>
    <property type="evidence" value="ECO:0007669"/>
    <property type="project" value="InterPro"/>
</dbReference>
<dbReference type="InterPro" id="IPR050287">
    <property type="entry name" value="MTA/SAH_deaminase"/>
</dbReference>
<dbReference type="PANTHER" id="PTHR43794:SF5">
    <property type="entry name" value="CHLOROHYDROLASE FAMILY PROTEIN"/>
    <property type="match status" value="1"/>
</dbReference>
<sequence length="338" mass="35950">MELSGTILAGPEYEPVEGRVVVKDGEITAIEEAETASSAIICPAFVNAHTHIGDSIAKEAGRGLSLDELVAPPDGLKHRLLAEASREELAEAMRRSLEYMIAGGTGAFIEFREGGVAGVEALSAAVETLDIDPIVMGRDEIDVLDVADGYGASGARDGEFSAERTAARAQNKLFGIHAGERDPYDINSALDLDPDFLVHMVYAERLHLERIEDSEIPVVVCPRSNLVTDVGVPPVAELVERTTVGLGTDNVMLNSPSMFREMEFVSKLCDVSAPEVLRMATAAGAEIAGLNYGVIEPGRDARLQVLDGDSDNLCGARDPVRAVVRRAGVDDVTNVILG</sequence>
<dbReference type="InterPro" id="IPR011059">
    <property type="entry name" value="Metal-dep_hydrolase_composite"/>
</dbReference>
<dbReference type="Pfam" id="PF01979">
    <property type="entry name" value="Amidohydro_1"/>
    <property type="match status" value="1"/>
</dbReference>